<keyword evidence="4 17" id="KW-0479">Metal-binding</keyword>
<feature type="glycosylation site" description="N-linked (GlcNAc...) asparagine" evidence="14">
    <location>
        <position position="75"/>
    </location>
</feature>
<keyword evidence="6 21" id="KW-0378">Hydrolase</keyword>
<keyword evidence="3 21" id="KW-0645">Protease</keyword>
<dbReference type="HOGENOM" id="CLU_014364_3_3_1"/>
<protein>
    <recommendedName>
        <fullName evidence="12 21">Angiotensin-converting enzyme</fullName>
        <ecNumber evidence="21">3.4.-.-</ecNumber>
    </recommendedName>
</protein>
<evidence type="ECO:0000256" key="21">
    <source>
        <dbReference type="RuleBase" id="RU361144"/>
    </source>
</evidence>
<dbReference type="GeneID" id="20211988"/>
<dbReference type="FunCoup" id="T1FT41">
    <property type="interactions" value="54"/>
</dbReference>
<feature type="binding site" evidence="16">
    <location>
        <position position="230"/>
    </location>
    <ligand>
        <name>chloride</name>
        <dbReference type="ChEBI" id="CHEBI:17996"/>
        <label>1</label>
    </ligand>
</feature>
<evidence type="ECO:0000256" key="1">
    <source>
        <dbReference type="ARBA" id="ARBA00008139"/>
    </source>
</evidence>
<dbReference type="GO" id="GO:0046872">
    <property type="term" value="F:metal ion binding"/>
    <property type="evidence" value="ECO:0007669"/>
    <property type="project" value="UniProtKB-KW"/>
</dbReference>
<reference evidence="24" key="3">
    <citation type="submission" date="2015-06" db="UniProtKB">
        <authorList>
            <consortium name="EnsemblMetazoa"/>
        </authorList>
    </citation>
    <scope>IDENTIFICATION</scope>
</reference>
<dbReference type="AlphaFoldDB" id="T1FT41"/>
<dbReference type="GO" id="GO:0005615">
    <property type="term" value="C:extracellular space"/>
    <property type="evidence" value="ECO:0000318"/>
    <property type="project" value="GO_Central"/>
</dbReference>
<name>T1FT41_HELRO</name>
<feature type="binding site" evidence="17">
    <location>
        <position position="416"/>
    </location>
    <ligand>
        <name>Zn(2+)</name>
        <dbReference type="ChEBI" id="CHEBI:29105"/>
        <label>1</label>
        <note>catalytic</note>
    </ligand>
</feature>
<comment type="caution">
    <text evidence="20">Lacks conserved residue(s) required for the propagation of feature annotation.</text>
</comment>
<feature type="disulfide bond" evidence="18">
    <location>
        <begin position="543"/>
        <end position="555"/>
    </location>
</feature>
<feature type="binding site" evidence="17">
    <location>
        <position position="392"/>
    </location>
    <ligand>
        <name>Zn(2+)</name>
        <dbReference type="ChEBI" id="CHEBI:29105"/>
        <label>1</label>
        <note>catalytic</note>
    </ligand>
</feature>
<dbReference type="EMBL" id="KB096411">
    <property type="protein sequence ID" value="ESO05112.1"/>
    <property type="molecule type" value="Genomic_DNA"/>
</dbReference>
<dbReference type="InterPro" id="IPR001548">
    <property type="entry name" value="Peptidase_M2"/>
</dbReference>
<evidence type="ECO:0000256" key="13">
    <source>
        <dbReference type="PIRSR" id="PIRSR601548-1"/>
    </source>
</evidence>
<keyword evidence="2 21" id="KW-0121">Carboxypeptidase</keyword>
<feature type="binding site" evidence="19">
    <location>
        <position position="388"/>
    </location>
    <ligand>
        <name>Zn(2+)</name>
        <dbReference type="ChEBI" id="CHEBI:29105"/>
        <label>2</label>
        <note>catalytic</note>
    </ligand>
</feature>
<dbReference type="EMBL" id="AMQM01004077">
    <property type="status" value="NOT_ANNOTATED_CDS"/>
    <property type="molecule type" value="Genomic_DNA"/>
</dbReference>
<evidence type="ECO:0000256" key="9">
    <source>
        <dbReference type="ARBA" id="ARBA00023157"/>
    </source>
</evidence>
<evidence type="ECO:0000256" key="8">
    <source>
        <dbReference type="ARBA" id="ARBA00023049"/>
    </source>
</evidence>
<comment type="similarity">
    <text evidence="1 20 21">Belongs to the peptidase M2 family.</text>
</comment>
<evidence type="ECO:0000256" key="5">
    <source>
        <dbReference type="ARBA" id="ARBA00022729"/>
    </source>
</evidence>
<evidence type="ECO:0000256" key="12">
    <source>
        <dbReference type="ARBA" id="ARBA00039858"/>
    </source>
</evidence>
<evidence type="ECO:0000256" key="4">
    <source>
        <dbReference type="ARBA" id="ARBA00022723"/>
    </source>
</evidence>
<evidence type="ECO:0000256" key="2">
    <source>
        <dbReference type="ARBA" id="ARBA00022645"/>
    </source>
</evidence>
<sequence length="629" mass="73564">MITSKLVAVFLLVLLICLTAHSNPVQPLVNDGLKNDPSPLITNETEAWEWVARINPEYEKFQSEKVEADWNHSTNLTEHNAKISVEKKLQLTNFTKRLVSEAMEFDWKNFKDPKLKRLFASMVKRYLNLCEFKISRMYQLNAEMRALFGKAKVCNKTNEPPNKCFVVDPDLEKIMSKSNDTEEILWAWKGWRDETGKKFKDLYEEFVGLYNESTLWIGYKDAGEYLRDVYETPTFVDDLAELMREIQPFYRELHAYVRRRLMAQYPNVSFPTQGHIPAHLLGNMWAQTWENLEPLLRPFPDRPSVDFTDELIKQNYTALKLFQLSDEFFKSLGLIPMPDPFWQKSMIVRPADREVVCHASAWDFYNKKDFRIKQCTTVNSRYFLTTHHEMGHIQYHLQYQNQPIQFKSGANPGFHEAVGDLIYLSTVTPEYLKSVGLLENFVDDEGGDLNFLMNQALSKVAFLPFGYMIDQWRWGVFSGHTPKTLYNKRWWENRCKYQGIYPPVKRTEHDFDAGSKFHVPNNTPYIRYFVAHVIVFQFHEALCKAANNTRPLHRCNIANSKEAGRKLADVLKLGSSEPWQIPFKKLTGVEKMSANALLNYFKPLIDWLKKQNEGEKVGWTEECPPESFE</sequence>
<accession>T1FT41</accession>
<feature type="binding site" evidence="17">
    <location>
        <position position="388"/>
    </location>
    <ligand>
        <name>Zn(2+)</name>
        <dbReference type="ChEBI" id="CHEBI:29105"/>
        <label>1</label>
        <note>catalytic</note>
    </ligand>
</feature>
<evidence type="ECO:0000256" key="22">
    <source>
        <dbReference type="SAM" id="SignalP"/>
    </source>
</evidence>
<dbReference type="FunFam" id="1.10.1370.30:FF:000004">
    <property type="entry name" value="Angiotensin-converting enzyme"/>
    <property type="match status" value="1"/>
</dbReference>
<feature type="glycosylation site" description="N-linked (GlcNAc...) (complex) asparagine" evidence="14">
    <location>
        <position position="93"/>
    </location>
</feature>
<dbReference type="eggNOG" id="KOG3690">
    <property type="taxonomic scope" value="Eukaryota"/>
</dbReference>
<dbReference type="GO" id="GO:0008237">
    <property type="term" value="F:metallopeptidase activity"/>
    <property type="evidence" value="ECO:0000318"/>
    <property type="project" value="GO_Central"/>
</dbReference>
<dbReference type="Gene3D" id="1.10.1370.30">
    <property type="match status" value="2"/>
</dbReference>
<dbReference type="RefSeq" id="XP_009017045.1">
    <property type="nucleotide sequence ID" value="XM_009018797.1"/>
</dbReference>
<feature type="binding site" evidence="19">
    <location>
        <position position="416"/>
    </location>
    <ligand>
        <name>Zn(2+)</name>
        <dbReference type="ChEBI" id="CHEBI:29105"/>
        <label>2</label>
        <note>catalytic</note>
    </ligand>
</feature>
<comment type="catalytic activity">
    <reaction evidence="11">
        <text>Release of a C-terminal dipeptide, oligopeptide-|-Xaa-Yaa, when Xaa is not Pro, and Yaa is neither Asp nor Glu. Thus, conversion of angiotensin I to angiotensin II, with increase in vasoconstrictor activity, but no action on angiotensin II.</text>
        <dbReference type="EC" id="3.4.15.1"/>
    </reaction>
</comment>
<reference evidence="23 25" key="2">
    <citation type="journal article" date="2013" name="Nature">
        <title>Insights into bilaterian evolution from three spiralian genomes.</title>
        <authorList>
            <person name="Simakov O."/>
            <person name="Marletaz F."/>
            <person name="Cho S.J."/>
            <person name="Edsinger-Gonzales E."/>
            <person name="Havlak P."/>
            <person name="Hellsten U."/>
            <person name="Kuo D.H."/>
            <person name="Larsson T."/>
            <person name="Lv J."/>
            <person name="Arendt D."/>
            <person name="Savage R."/>
            <person name="Osoegawa K."/>
            <person name="de Jong P."/>
            <person name="Grimwood J."/>
            <person name="Chapman J.A."/>
            <person name="Shapiro H."/>
            <person name="Aerts A."/>
            <person name="Otillar R.P."/>
            <person name="Terry A.Y."/>
            <person name="Boore J.L."/>
            <person name="Grigoriev I.V."/>
            <person name="Lindberg D.R."/>
            <person name="Seaver E.C."/>
            <person name="Weisblat D.A."/>
            <person name="Putnam N.H."/>
            <person name="Rokhsar D.S."/>
        </authorList>
    </citation>
    <scope>NUCLEOTIDE SEQUENCE</scope>
</reference>
<dbReference type="Pfam" id="PF01401">
    <property type="entry name" value="Peptidase_M2"/>
    <property type="match status" value="1"/>
</dbReference>
<feature type="chain" id="PRO_5010980969" description="Angiotensin-converting enzyme" evidence="22">
    <location>
        <begin position="23"/>
        <end position="629"/>
    </location>
</feature>
<evidence type="ECO:0000256" key="19">
    <source>
        <dbReference type="PIRSR" id="PIRSR601548-8"/>
    </source>
</evidence>
<dbReference type="GO" id="GO:0006508">
    <property type="term" value="P:proteolysis"/>
    <property type="evidence" value="ECO:0007669"/>
    <property type="project" value="UniProtKB-KW"/>
</dbReference>
<dbReference type="Proteomes" id="UP000015101">
    <property type="component" value="Unassembled WGS sequence"/>
</dbReference>
<dbReference type="KEGG" id="hro:HELRODRAFT_191596"/>
<evidence type="ECO:0000256" key="17">
    <source>
        <dbReference type="PIRSR" id="PIRSR601548-3"/>
    </source>
</evidence>
<evidence type="ECO:0000313" key="23">
    <source>
        <dbReference type="EMBL" id="ESO05112.1"/>
    </source>
</evidence>
<feature type="active site" description="Proton acceptor 2" evidence="15">
    <location>
        <position position="389"/>
    </location>
</feature>
<organism evidence="24 25">
    <name type="scientific">Helobdella robusta</name>
    <name type="common">Californian leech</name>
    <dbReference type="NCBI Taxonomy" id="6412"/>
    <lineage>
        <taxon>Eukaryota</taxon>
        <taxon>Metazoa</taxon>
        <taxon>Spiralia</taxon>
        <taxon>Lophotrochozoa</taxon>
        <taxon>Annelida</taxon>
        <taxon>Clitellata</taxon>
        <taxon>Hirudinea</taxon>
        <taxon>Rhynchobdellida</taxon>
        <taxon>Glossiphoniidae</taxon>
        <taxon>Helobdella</taxon>
    </lineage>
</organism>
<feature type="binding site" evidence="16">
    <location>
        <position position="527"/>
    </location>
    <ligand>
        <name>chloride</name>
        <dbReference type="ChEBI" id="CHEBI:17996"/>
        <label>1</label>
    </ligand>
</feature>
<evidence type="ECO:0000256" key="6">
    <source>
        <dbReference type="ARBA" id="ARBA00022801"/>
    </source>
</evidence>
<feature type="active site" description="Proton acceptor 1" evidence="13">
    <location>
        <position position="389"/>
    </location>
</feature>
<evidence type="ECO:0000256" key="16">
    <source>
        <dbReference type="PIRSR" id="PIRSR601548-2"/>
    </source>
</evidence>
<feature type="signal peptide" evidence="22">
    <location>
        <begin position="1"/>
        <end position="22"/>
    </location>
</feature>
<evidence type="ECO:0000256" key="15">
    <source>
        <dbReference type="PIRSR" id="PIRSR601548-11"/>
    </source>
</evidence>
<keyword evidence="5 22" id="KW-0732">Signal</keyword>
<keyword evidence="8 21" id="KW-0482">Metalloprotease</keyword>
<dbReference type="PANTHER" id="PTHR10514">
    <property type="entry name" value="ANGIOTENSIN-CONVERTING ENZYME"/>
    <property type="match status" value="1"/>
</dbReference>
<dbReference type="InParanoid" id="T1FT41"/>
<gene>
    <name evidence="24" type="primary">20211988</name>
    <name evidence="23" type="ORF">HELRODRAFT_191596</name>
</gene>
<keyword evidence="7 17" id="KW-0862">Zinc</keyword>
<feature type="active site" description="Proton donor 1" evidence="13">
    <location>
        <position position="518"/>
    </location>
</feature>
<evidence type="ECO:0000256" key="11">
    <source>
        <dbReference type="ARBA" id="ARBA00036868"/>
    </source>
</evidence>
<evidence type="ECO:0000256" key="10">
    <source>
        <dbReference type="ARBA" id="ARBA00023180"/>
    </source>
</evidence>
<evidence type="ECO:0000256" key="14">
    <source>
        <dbReference type="PIRSR" id="PIRSR601548-10"/>
    </source>
</evidence>
<dbReference type="PRINTS" id="PR00791">
    <property type="entry name" value="PEPDIPTASEA"/>
</dbReference>
<dbReference type="OrthoDB" id="10029630at2759"/>
<feature type="active site" description="Proton donor 2" evidence="15">
    <location>
        <position position="518"/>
    </location>
</feature>
<evidence type="ECO:0000313" key="24">
    <source>
        <dbReference type="EnsemblMetazoa" id="HelroP191596"/>
    </source>
</evidence>
<dbReference type="GO" id="GO:0004180">
    <property type="term" value="F:carboxypeptidase activity"/>
    <property type="evidence" value="ECO:0007669"/>
    <property type="project" value="UniProtKB-KW"/>
</dbReference>
<keyword evidence="9 18" id="KW-1015">Disulfide bond</keyword>
<evidence type="ECO:0000313" key="25">
    <source>
        <dbReference type="Proteomes" id="UP000015101"/>
    </source>
</evidence>
<reference evidence="25" key="1">
    <citation type="submission" date="2012-12" db="EMBL/GenBank/DDBJ databases">
        <authorList>
            <person name="Hellsten U."/>
            <person name="Grimwood J."/>
            <person name="Chapman J.A."/>
            <person name="Shapiro H."/>
            <person name="Aerts A."/>
            <person name="Otillar R.P."/>
            <person name="Terry A.Y."/>
            <person name="Boore J.L."/>
            <person name="Simakov O."/>
            <person name="Marletaz F."/>
            <person name="Cho S.-J."/>
            <person name="Edsinger-Gonzales E."/>
            <person name="Havlak P."/>
            <person name="Kuo D.-H."/>
            <person name="Larsson T."/>
            <person name="Lv J."/>
            <person name="Arendt D."/>
            <person name="Savage R."/>
            <person name="Osoegawa K."/>
            <person name="de Jong P."/>
            <person name="Lindberg D.R."/>
            <person name="Seaver E.C."/>
            <person name="Weisblat D.A."/>
            <person name="Putnam N.H."/>
            <person name="Grigoriev I.V."/>
            <person name="Rokhsar D.S."/>
        </authorList>
    </citation>
    <scope>NUCLEOTIDE SEQUENCE</scope>
</reference>
<evidence type="ECO:0000256" key="20">
    <source>
        <dbReference type="PROSITE-ProRule" id="PRU01355"/>
    </source>
</evidence>
<evidence type="ECO:0000256" key="3">
    <source>
        <dbReference type="ARBA" id="ARBA00022670"/>
    </source>
</evidence>
<dbReference type="EC" id="3.4.-.-" evidence="21"/>
<dbReference type="EnsemblMetazoa" id="HelroT191596">
    <property type="protein sequence ID" value="HelroP191596"/>
    <property type="gene ID" value="HelroG191596"/>
</dbReference>
<feature type="binding site" evidence="19">
    <location>
        <position position="392"/>
    </location>
    <ligand>
        <name>Zn(2+)</name>
        <dbReference type="ChEBI" id="CHEBI:29105"/>
        <label>2</label>
        <note>catalytic</note>
    </ligand>
</feature>
<keyword evidence="25" id="KW-1185">Reference proteome</keyword>
<dbReference type="GO" id="GO:0008241">
    <property type="term" value="F:peptidyl-dipeptidase activity"/>
    <property type="evidence" value="ECO:0007669"/>
    <property type="project" value="UniProtKB-EC"/>
</dbReference>
<dbReference type="PANTHER" id="PTHR10514:SF27">
    <property type="entry name" value="ANGIOTENSIN-CONVERTING ENZYME"/>
    <property type="match status" value="1"/>
</dbReference>
<dbReference type="MEROPS" id="M02.005"/>
<dbReference type="CDD" id="cd06461">
    <property type="entry name" value="M2_ACE"/>
    <property type="match status" value="1"/>
</dbReference>
<dbReference type="SUPFAM" id="SSF55486">
    <property type="entry name" value="Metalloproteases ('zincins'), catalytic domain"/>
    <property type="match status" value="1"/>
</dbReference>
<keyword evidence="10 14" id="KW-0325">Glycoprotein</keyword>
<proteinExistence type="inferred from homology"/>
<dbReference type="OMA" id="WPEYNDS"/>
<dbReference type="CTD" id="20211988"/>
<feature type="disulfide bond" evidence="18 20">
    <location>
        <begin position="357"/>
        <end position="375"/>
    </location>
</feature>
<comment type="cofactor">
    <cofactor evidence="21">
        <name>Zn(2+)</name>
        <dbReference type="ChEBI" id="CHEBI:29105"/>
    </cofactor>
    <text evidence="21">Binds 1 zinc ion per subunit.</text>
</comment>
<feature type="disulfide bond" evidence="18">
    <location>
        <begin position="154"/>
        <end position="164"/>
    </location>
</feature>
<evidence type="ECO:0000256" key="7">
    <source>
        <dbReference type="ARBA" id="ARBA00022833"/>
    </source>
</evidence>
<dbReference type="GO" id="GO:0005886">
    <property type="term" value="C:plasma membrane"/>
    <property type="evidence" value="ECO:0000318"/>
    <property type="project" value="GO_Central"/>
</dbReference>
<evidence type="ECO:0000256" key="18">
    <source>
        <dbReference type="PIRSR" id="PIRSR601548-4"/>
    </source>
</evidence>
<dbReference type="PROSITE" id="PS52011">
    <property type="entry name" value="PEPTIDASE_M2"/>
    <property type="match status" value="1"/>
</dbReference>